<dbReference type="InterPro" id="IPR016204">
    <property type="entry name" value="HDH"/>
</dbReference>
<proteinExistence type="inferred from homology"/>
<evidence type="ECO:0000256" key="1">
    <source>
        <dbReference type="ARBA" id="ARBA00005056"/>
    </source>
</evidence>
<dbReference type="InterPro" id="IPR002912">
    <property type="entry name" value="ACT_dom"/>
</dbReference>
<feature type="active site" description="Proton donor" evidence="11">
    <location>
        <position position="206"/>
    </location>
</feature>
<keyword evidence="7" id="KW-0791">Threonine biosynthesis</keyword>
<dbReference type="InterPro" id="IPR045865">
    <property type="entry name" value="ACT-like_dom_sf"/>
</dbReference>
<evidence type="ECO:0000259" key="14">
    <source>
        <dbReference type="PROSITE" id="PS51671"/>
    </source>
</evidence>
<keyword evidence="9" id="KW-0560">Oxidoreductase</keyword>
<comment type="pathway">
    <text evidence="2">Amino-acid biosynthesis; L-methionine biosynthesis via de novo pathway; L-homoserine from L-aspartate: step 3/3.</text>
</comment>
<evidence type="ECO:0000256" key="2">
    <source>
        <dbReference type="ARBA" id="ARBA00005062"/>
    </source>
</evidence>
<dbReference type="NCBIfam" id="NF004976">
    <property type="entry name" value="PRK06349.1"/>
    <property type="match status" value="1"/>
</dbReference>
<feature type="binding site" evidence="12">
    <location>
        <position position="191"/>
    </location>
    <ligand>
        <name>L-homoserine</name>
        <dbReference type="ChEBI" id="CHEBI:57476"/>
    </ligand>
</feature>
<dbReference type="PANTHER" id="PTHR43331:SF1">
    <property type="entry name" value="HOMOSERINE DEHYDROGENASE"/>
    <property type="match status" value="1"/>
</dbReference>
<dbReference type="Gene3D" id="3.30.70.260">
    <property type="match status" value="1"/>
</dbReference>
<evidence type="ECO:0000256" key="7">
    <source>
        <dbReference type="ARBA" id="ARBA00022697"/>
    </source>
</evidence>
<evidence type="ECO:0000256" key="3">
    <source>
        <dbReference type="ARBA" id="ARBA00006753"/>
    </source>
</evidence>
<dbReference type="InterPro" id="IPR036291">
    <property type="entry name" value="NAD(P)-bd_dom_sf"/>
</dbReference>
<dbReference type="EC" id="1.1.1.3" evidence="4"/>
<dbReference type="GO" id="GO:0009088">
    <property type="term" value="P:threonine biosynthetic process"/>
    <property type="evidence" value="ECO:0007669"/>
    <property type="project" value="UniProtKB-UniPathway"/>
</dbReference>
<evidence type="ECO:0000256" key="6">
    <source>
        <dbReference type="ARBA" id="ARBA00022605"/>
    </source>
</evidence>
<feature type="binding site" evidence="12">
    <location>
        <begin position="9"/>
        <end position="16"/>
    </location>
    <ligand>
        <name>NADP(+)</name>
        <dbReference type="ChEBI" id="CHEBI:58349"/>
    </ligand>
</feature>
<accession>A0A1I7NCB0</accession>
<dbReference type="PANTHER" id="PTHR43331">
    <property type="entry name" value="HOMOSERINE DEHYDROGENASE"/>
    <property type="match status" value="1"/>
</dbReference>
<dbReference type="GO" id="GO:0004412">
    <property type="term" value="F:homoserine dehydrogenase activity"/>
    <property type="evidence" value="ECO:0007669"/>
    <property type="project" value="UniProtKB-EC"/>
</dbReference>
<dbReference type="AlphaFoldDB" id="A0A1I7NCB0"/>
<dbReference type="UniPathway" id="UPA00050">
    <property type="reaction ID" value="UER00063"/>
</dbReference>
<evidence type="ECO:0000256" key="12">
    <source>
        <dbReference type="PIRSR" id="PIRSR000098-2"/>
    </source>
</evidence>
<gene>
    <name evidence="15" type="ORF">SAMN04488557_1552</name>
</gene>
<feature type="binding site" evidence="12">
    <location>
        <position position="106"/>
    </location>
    <ligand>
        <name>NADPH</name>
        <dbReference type="ChEBI" id="CHEBI:57783"/>
    </ligand>
</feature>
<keyword evidence="10" id="KW-0486">Methionine biosynthesis</keyword>
<sequence>MKPLKLGIAGLGTVGGGLLGLLQANGTHVANIIGREIRVTGISARNQSKERGIAVDGVEWFADPVALARDPSNDVFVELIGGEDGVAKAAVEAALSAKKHVVTANKALLAKHGVELARLAETNGVALNFEAAVAGGIPVIKTLREALGANRVKRVYGILNGTCNYILTQMQSENRAFDDVLKEAQALGYAEADPTFDIGGFDAAHKLALLTSLAFGTRVAFEQIHVEGIQSITQADIEAADSLGYRIKLLGVSMETESGIEARVSPVLINKDSAIAEVSGVTNAVAIDGNFSGNILLVGPGAGAKPTASAVAGDILDIARGLVVPPFVTPVAQLKAHRRAKLDQHYGSYYVRLALYDKPGAMANVAKSMGDRGISLESIVQHRPQTLHAPRGSSRVQNRADQPVIIITHETTEEAMRLALETIEKDGNVTERPQMIRIEEL</sequence>
<evidence type="ECO:0000256" key="8">
    <source>
        <dbReference type="ARBA" id="ARBA00022857"/>
    </source>
</evidence>
<dbReference type="InterPro" id="IPR005106">
    <property type="entry name" value="Asp/hSer_DH_NAD-bd"/>
</dbReference>
<dbReference type="InterPro" id="IPR019811">
    <property type="entry name" value="HDH_CS"/>
</dbReference>
<dbReference type="GO" id="GO:0050661">
    <property type="term" value="F:NADP binding"/>
    <property type="evidence" value="ECO:0007669"/>
    <property type="project" value="InterPro"/>
</dbReference>
<evidence type="ECO:0000256" key="11">
    <source>
        <dbReference type="PIRSR" id="PIRSR000098-1"/>
    </source>
</evidence>
<dbReference type="UniPathway" id="UPA00051">
    <property type="reaction ID" value="UER00465"/>
</dbReference>
<evidence type="ECO:0000256" key="4">
    <source>
        <dbReference type="ARBA" id="ARBA00013213"/>
    </source>
</evidence>
<dbReference type="OrthoDB" id="9808167at2"/>
<name>A0A1I7NCB0_9HYPH</name>
<keyword evidence="8 12" id="KW-0521">NADP</keyword>
<dbReference type="Pfam" id="PF00742">
    <property type="entry name" value="Homoserine_dh"/>
    <property type="match status" value="1"/>
</dbReference>
<dbReference type="STRING" id="51670.SAMN04488557_1552"/>
<dbReference type="RefSeq" id="WP_092866778.1">
    <property type="nucleotide sequence ID" value="NZ_FPCH01000002.1"/>
</dbReference>
<evidence type="ECO:0000313" key="15">
    <source>
        <dbReference type="EMBL" id="SFV32302.1"/>
    </source>
</evidence>
<evidence type="ECO:0000256" key="9">
    <source>
        <dbReference type="ARBA" id="ARBA00023002"/>
    </source>
</evidence>
<dbReference type="Proteomes" id="UP000199423">
    <property type="component" value="Unassembled WGS sequence"/>
</dbReference>
<dbReference type="CDD" id="cd04881">
    <property type="entry name" value="ACT_HSDH-Hom"/>
    <property type="match status" value="1"/>
</dbReference>
<dbReference type="InterPro" id="IPR001342">
    <property type="entry name" value="HDH_cat"/>
</dbReference>
<dbReference type="SUPFAM" id="SSF51735">
    <property type="entry name" value="NAD(P)-binding Rossmann-fold domains"/>
    <property type="match status" value="1"/>
</dbReference>
<dbReference type="Gene3D" id="3.40.50.720">
    <property type="entry name" value="NAD(P)-binding Rossmann-like Domain"/>
    <property type="match status" value="1"/>
</dbReference>
<keyword evidence="6" id="KW-0028">Amino-acid biosynthesis</keyword>
<dbReference type="FunFam" id="3.30.360.10:FF:000005">
    <property type="entry name" value="Homoserine dehydrogenase"/>
    <property type="match status" value="1"/>
</dbReference>
<dbReference type="EMBL" id="FPCH01000002">
    <property type="protein sequence ID" value="SFV32302.1"/>
    <property type="molecule type" value="Genomic_DNA"/>
</dbReference>
<dbReference type="Pfam" id="PF03447">
    <property type="entry name" value="NAD_binding_3"/>
    <property type="match status" value="1"/>
</dbReference>
<dbReference type="SUPFAM" id="SSF55021">
    <property type="entry name" value="ACT-like"/>
    <property type="match status" value="1"/>
</dbReference>
<dbReference type="Gene3D" id="3.30.360.10">
    <property type="entry name" value="Dihydrodipicolinate Reductase, domain 2"/>
    <property type="match status" value="1"/>
</dbReference>
<dbReference type="PIRSF" id="PIRSF000098">
    <property type="entry name" value="Homoser_dehydrog"/>
    <property type="match status" value="1"/>
</dbReference>
<protein>
    <recommendedName>
        <fullName evidence="5">Homoserine dehydrogenase</fullName>
        <ecNumber evidence="4">1.1.1.3</ecNumber>
    </recommendedName>
</protein>
<dbReference type="PROSITE" id="PS51671">
    <property type="entry name" value="ACT"/>
    <property type="match status" value="1"/>
</dbReference>
<evidence type="ECO:0000256" key="10">
    <source>
        <dbReference type="ARBA" id="ARBA00023167"/>
    </source>
</evidence>
<dbReference type="GO" id="GO:0009086">
    <property type="term" value="P:methionine biosynthetic process"/>
    <property type="evidence" value="ECO:0007669"/>
    <property type="project" value="UniProtKB-KW"/>
</dbReference>
<reference evidence="16" key="1">
    <citation type="submission" date="2016-10" db="EMBL/GenBank/DDBJ databases">
        <authorList>
            <person name="Varghese N."/>
            <person name="Submissions S."/>
        </authorList>
    </citation>
    <scope>NUCLEOTIDE SEQUENCE [LARGE SCALE GENOMIC DNA]</scope>
    <source>
        <strain evidence="16">DSM 1565</strain>
    </source>
</reference>
<comment type="similarity">
    <text evidence="3 13">Belongs to the homoserine dehydrogenase family.</text>
</comment>
<evidence type="ECO:0000313" key="16">
    <source>
        <dbReference type="Proteomes" id="UP000199423"/>
    </source>
</evidence>
<keyword evidence="16" id="KW-1185">Reference proteome</keyword>
<dbReference type="PROSITE" id="PS01042">
    <property type="entry name" value="HOMOSER_DHGENASE"/>
    <property type="match status" value="1"/>
</dbReference>
<evidence type="ECO:0000256" key="5">
    <source>
        <dbReference type="ARBA" id="ARBA00013376"/>
    </source>
</evidence>
<organism evidence="15 16">
    <name type="scientific">Hyphomicrobium facile</name>
    <dbReference type="NCBI Taxonomy" id="51670"/>
    <lineage>
        <taxon>Bacteria</taxon>
        <taxon>Pseudomonadati</taxon>
        <taxon>Pseudomonadota</taxon>
        <taxon>Alphaproteobacteria</taxon>
        <taxon>Hyphomicrobiales</taxon>
        <taxon>Hyphomicrobiaceae</taxon>
        <taxon>Hyphomicrobium</taxon>
    </lineage>
</organism>
<evidence type="ECO:0000256" key="13">
    <source>
        <dbReference type="RuleBase" id="RU004171"/>
    </source>
</evidence>
<comment type="pathway">
    <text evidence="1">Amino-acid biosynthesis; L-threonine biosynthesis; L-threonine from L-aspartate: step 3/5.</text>
</comment>
<dbReference type="SUPFAM" id="SSF55347">
    <property type="entry name" value="Glyceraldehyde-3-phosphate dehydrogenase-like, C-terminal domain"/>
    <property type="match status" value="1"/>
</dbReference>
<feature type="domain" description="ACT" evidence="14">
    <location>
        <begin position="350"/>
        <end position="437"/>
    </location>
</feature>